<evidence type="ECO:0000313" key="3">
    <source>
        <dbReference type="Proteomes" id="UP000612893"/>
    </source>
</evidence>
<keyword evidence="3" id="KW-1185">Reference proteome</keyword>
<evidence type="ECO:0000313" key="2">
    <source>
        <dbReference type="EMBL" id="MBJ7597684.1"/>
    </source>
</evidence>
<accession>A0A934K0P5</accession>
<dbReference type="RefSeq" id="WP_338200109.1">
    <property type="nucleotide sequence ID" value="NZ_JAEKNR010000073.1"/>
</dbReference>
<feature type="compositionally biased region" description="Polar residues" evidence="1">
    <location>
        <begin position="1"/>
        <end position="11"/>
    </location>
</feature>
<dbReference type="InterPro" id="IPR012349">
    <property type="entry name" value="Split_barrel_FMN-bd"/>
</dbReference>
<dbReference type="Gene3D" id="2.30.110.10">
    <property type="entry name" value="Electron Transport, Fmn-binding Protein, Chain A"/>
    <property type="match status" value="1"/>
</dbReference>
<name>A0A934K0P5_9BACT</name>
<feature type="region of interest" description="Disordered" evidence="1">
    <location>
        <begin position="1"/>
        <end position="20"/>
    </location>
</feature>
<gene>
    <name evidence="2" type="ORF">JF922_06320</name>
</gene>
<organism evidence="2 3">
    <name type="scientific">Candidatus Nephthysia bennettiae</name>
    <dbReference type="NCBI Taxonomy" id="3127016"/>
    <lineage>
        <taxon>Bacteria</taxon>
        <taxon>Bacillati</taxon>
        <taxon>Candidatus Dormiibacterota</taxon>
        <taxon>Candidatus Dormibacteria</taxon>
        <taxon>Candidatus Dormibacterales</taxon>
        <taxon>Candidatus Dormibacteraceae</taxon>
        <taxon>Candidatus Nephthysia</taxon>
    </lineage>
</organism>
<dbReference type="InterPro" id="IPR004378">
    <property type="entry name" value="F420H2_quin_Rdtase"/>
</dbReference>
<protein>
    <submittedName>
        <fullName evidence="2">Nitroreductase family deazaflavin-dependent oxidoreductase</fullName>
    </submittedName>
</protein>
<proteinExistence type="predicted"/>
<sequence>MAVQQKPTTSPRPRPNRGGQRVPFFVPIFNPVARRLMRLGVPLGPNALLSLRGRKSGVVRTTPVAMIRSGGRRWIVGTFGEVNWVRNLRSAGEAVVSVGRRKESVRATELDRADAERFFVEILAPEFGRSWLGRRMLGTVLGAPELLEDPHGAAERVPVFELQAPAPAD</sequence>
<dbReference type="Pfam" id="PF04075">
    <property type="entry name" value="F420H2_quin_red"/>
    <property type="match status" value="1"/>
</dbReference>
<reference evidence="2" key="1">
    <citation type="submission" date="2020-10" db="EMBL/GenBank/DDBJ databases">
        <title>Ca. Dormibacterota MAGs.</title>
        <authorList>
            <person name="Montgomery K."/>
        </authorList>
    </citation>
    <scope>NUCLEOTIDE SEQUENCE [LARGE SCALE GENOMIC DNA]</scope>
    <source>
        <strain evidence="2">SC8812_S17_10</strain>
    </source>
</reference>
<comment type="caution">
    <text evidence="2">The sequence shown here is derived from an EMBL/GenBank/DDBJ whole genome shotgun (WGS) entry which is preliminary data.</text>
</comment>
<dbReference type="GO" id="GO:0016491">
    <property type="term" value="F:oxidoreductase activity"/>
    <property type="evidence" value="ECO:0007669"/>
    <property type="project" value="InterPro"/>
</dbReference>
<dbReference type="NCBIfam" id="TIGR00026">
    <property type="entry name" value="hi_GC_TIGR00026"/>
    <property type="match status" value="1"/>
</dbReference>
<dbReference type="AlphaFoldDB" id="A0A934K0P5"/>
<evidence type="ECO:0000256" key="1">
    <source>
        <dbReference type="SAM" id="MobiDB-lite"/>
    </source>
</evidence>
<dbReference type="Proteomes" id="UP000612893">
    <property type="component" value="Unassembled WGS sequence"/>
</dbReference>
<dbReference type="EMBL" id="JAEKNR010000073">
    <property type="protein sequence ID" value="MBJ7597684.1"/>
    <property type="molecule type" value="Genomic_DNA"/>
</dbReference>